<evidence type="ECO:0000256" key="7">
    <source>
        <dbReference type="ARBA" id="ARBA00038543"/>
    </source>
</evidence>
<dbReference type="InterPro" id="IPR000719">
    <property type="entry name" value="Prot_kinase_dom"/>
</dbReference>
<dbReference type="PANTHER" id="PTHR24056">
    <property type="entry name" value="CELL DIVISION PROTEIN KINASE"/>
    <property type="match status" value="1"/>
</dbReference>
<keyword evidence="2" id="KW-0723">Serine/threonine-protein kinase</keyword>
<evidence type="ECO:0000256" key="11">
    <source>
        <dbReference type="PROSITE-ProRule" id="PRU10141"/>
    </source>
</evidence>
<feature type="compositionally biased region" description="Basic and acidic residues" evidence="12">
    <location>
        <begin position="536"/>
        <end position="549"/>
    </location>
</feature>
<proteinExistence type="inferred from homology"/>
<dbReference type="SUPFAM" id="SSF56112">
    <property type="entry name" value="Protein kinase-like (PK-like)"/>
    <property type="match status" value="1"/>
</dbReference>
<name>A0A2H6KE53_9APIC</name>
<dbReference type="Pfam" id="PF00069">
    <property type="entry name" value="Pkinase"/>
    <property type="match status" value="1"/>
</dbReference>
<dbReference type="GO" id="GO:0008353">
    <property type="term" value="F:RNA polymerase II CTD heptapeptide repeat kinase activity"/>
    <property type="evidence" value="ECO:0007669"/>
    <property type="project" value="TreeGrafter"/>
</dbReference>
<dbReference type="Gene3D" id="1.10.510.10">
    <property type="entry name" value="Transferase(Phosphotransferase) domain 1"/>
    <property type="match status" value="1"/>
</dbReference>
<evidence type="ECO:0000256" key="3">
    <source>
        <dbReference type="ARBA" id="ARBA00022679"/>
    </source>
</evidence>
<evidence type="ECO:0000256" key="2">
    <source>
        <dbReference type="ARBA" id="ARBA00022527"/>
    </source>
</evidence>
<accession>A0A2H6KE53</accession>
<dbReference type="AlphaFoldDB" id="A0A2H6KE53"/>
<keyword evidence="5 14" id="KW-0418">Kinase</keyword>
<dbReference type="GO" id="GO:0000307">
    <property type="term" value="C:cyclin-dependent protein kinase holoenzyme complex"/>
    <property type="evidence" value="ECO:0007669"/>
    <property type="project" value="TreeGrafter"/>
</dbReference>
<sequence>MDSGCAGNSVDDVSRLSNVLSCQSVNPLSLRLHLQGRRLFGSIRHSHAQALLSRIFRTVDGLVDALDDSQLERVSEFLSDVPSDASAFQAFVSRLLGDASESGSISWLLQNLHGIDGIESFVASLESDWALLSQLTSDPSVAGYAKIARADPECSKAVLQQHRSSVGAVSEDDLTAYAALSQSDFRQVRLRNFVKIHQVGQGAYGDVWLAEDIVNKVPVALKKLKLNEDREGFPKSAIREIVLLNTLKHRNIVNLLGIAHSQSEREYGKDHVWMVFEYLPFDLSGYIEALRDPSEKREKLTKPLMWLSIGEIKSIMHQLLRAVSFCHRNNVLHRDLKTANLLMKHDGTIKLADFGLARVCPTGKGMLTNRVVTLWYRPPELLLGSDNYDSGVDMWSVGCIMAELVCGTHIFAADKEALILKLIAERLGLPTESDLKFLKTLPLWNEPLANPLHPDRQGTIVPRKKEFEKTFKVTNELGDEGWDLMRQLFAWTPGNRISARKALQHPWFSVEPLPSGLISRANVKAAHSFMTKNQRKRESQKQPLKRPEYVKYANTGHIRRTLEKQRANAKGKQAALNTNP</sequence>
<dbReference type="GeneID" id="39875048"/>
<evidence type="ECO:0000256" key="4">
    <source>
        <dbReference type="ARBA" id="ARBA00022741"/>
    </source>
</evidence>
<evidence type="ECO:0000256" key="10">
    <source>
        <dbReference type="ARBA" id="ARBA00042858"/>
    </source>
</evidence>
<evidence type="ECO:0000256" key="12">
    <source>
        <dbReference type="SAM" id="MobiDB-lite"/>
    </source>
</evidence>
<dbReference type="PROSITE" id="PS00108">
    <property type="entry name" value="PROTEIN_KINASE_ST"/>
    <property type="match status" value="1"/>
</dbReference>
<evidence type="ECO:0000256" key="9">
    <source>
        <dbReference type="ARBA" id="ARBA00041902"/>
    </source>
</evidence>
<protein>
    <recommendedName>
        <fullName evidence="8">Cyclin-dependent kinase 2 homolog</fullName>
    </recommendedName>
    <alternativeName>
        <fullName evidence="9">Cell division control protein 2 homolog</fullName>
    </alternativeName>
    <alternativeName>
        <fullName evidence="10">cdc2-related kinase 2</fullName>
    </alternativeName>
</protein>
<gene>
    <name evidence="14" type="ORF">BOVATA_027710</name>
</gene>
<evidence type="ECO:0000259" key="13">
    <source>
        <dbReference type="PROSITE" id="PS50011"/>
    </source>
</evidence>
<dbReference type="InterPro" id="IPR011009">
    <property type="entry name" value="Kinase-like_dom_sf"/>
</dbReference>
<comment type="subunit">
    <text evidence="7">May form a complex composed of at least the catalytic subunit CRK2 and a cyclin.</text>
</comment>
<dbReference type="GO" id="GO:0005524">
    <property type="term" value="F:ATP binding"/>
    <property type="evidence" value="ECO:0007669"/>
    <property type="project" value="UniProtKB-UniRule"/>
</dbReference>
<evidence type="ECO:0000256" key="6">
    <source>
        <dbReference type="ARBA" id="ARBA00022840"/>
    </source>
</evidence>
<evidence type="ECO:0000256" key="8">
    <source>
        <dbReference type="ARBA" id="ARBA00039612"/>
    </source>
</evidence>
<dbReference type="OrthoDB" id="387075at2759"/>
<evidence type="ECO:0000256" key="1">
    <source>
        <dbReference type="ARBA" id="ARBA00006485"/>
    </source>
</evidence>
<feature type="domain" description="Protein kinase" evidence="13">
    <location>
        <begin position="193"/>
        <end position="508"/>
    </location>
</feature>
<keyword evidence="3" id="KW-0808">Transferase</keyword>
<dbReference type="PROSITE" id="PS00107">
    <property type="entry name" value="PROTEIN_KINASE_ATP"/>
    <property type="match status" value="1"/>
</dbReference>
<evidence type="ECO:0000313" key="15">
    <source>
        <dbReference type="Proteomes" id="UP000236319"/>
    </source>
</evidence>
<keyword evidence="6 11" id="KW-0067">ATP-binding</keyword>
<dbReference type="PANTHER" id="PTHR24056:SF546">
    <property type="entry name" value="CYCLIN-DEPENDENT KINASE 12"/>
    <property type="match status" value="1"/>
</dbReference>
<dbReference type="Gene3D" id="3.30.200.20">
    <property type="entry name" value="Phosphorylase Kinase, domain 1"/>
    <property type="match status" value="1"/>
</dbReference>
<dbReference type="GO" id="GO:0005634">
    <property type="term" value="C:nucleus"/>
    <property type="evidence" value="ECO:0007669"/>
    <property type="project" value="TreeGrafter"/>
</dbReference>
<dbReference type="RefSeq" id="XP_028867521.1">
    <property type="nucleotide sequence ID" value="XM_029011688.1"/>
</dbReference>
<keyword evidence="4 11" id="KW-0547">Nucleotide-binding</keyword>
<dbReference type="EMBL" id="BDSA01000003">
    <property type="protein sequence ID" value="GBE61278.1"/>
    <property type="molecule type" value="Genomic_DNA"/>
</dbReference>
<feature type="region of interest" description="Disordered" evidence="12">
    <location>
        <begin position="528"/>
        <end position="580"/>
    </location>
</feature>
<dbReference type="SMART" id="SM00220">
    <property type="entry name" value="S_TKc"/>
    <property type="match status" value="1"/>
</dbReference>
<dbReference type="Proteomes" id="UP000236319">
    <property type="component" value="Unassembled WGS sequence"/>
</dbReference>
<comment type="similarity">
    <text evidence="1">Belongs to the protein kinase superfamily. CMGC Ser/Thr protein kinase family. CDC2/CDKX subfamily.</text>
</comment>
<dbReference type="PROSITE" id="PS50011">
    <property type="entry name" value="PROTEIN_KINASE_DOM"/>
    <property type="match status" value="1"/>
</dbReference>
<comment type="caution">
    <text evidence="14">The sequence shown here is derived from an EMBL/GenBank/DDBJ whole genome shotgun (WGS) entry which is preliminary data.</text>
</comment>
<evidence type="ECO:0000313" key="14">
    <source>
        <dbReference type="EMBL" id="GBE61278.1"/>
    </source>
</evidence>
<dbReference type="InterPro" id="IPR017441">
    <property type="entry name" value="Protein_kinase_ATP_BS"/>
</dbReference>
<dbReference type="InterPro" id="IPR050108">
    <property type="entry name" value="CDK"/>
</dbReference>
<feature type="binding site" evidence="11">
    <location>
        <position position="222"/>
    </location>
    <ligand>
        <name>ATP</name>
        <dbReference type="ChEBI" id="CHEBI:30616"/>
    </ligand>
</feature>
<organism evidence="14 15">
    <name type="scientific">Babesia ovata</name>
    <dbReference type="NCBI Taxonomy" id="189622"/>
    <lineage>
        <taxon>Eukaryota</taxon>
        <taxon>Sar</taxon>
        <taxon>Alveolata</taxon>
        <taxon>Apicomplexa</taxon>
        <taxon>Aconoidasida</taxon>
        <taxon>Piroplasmida</taxon>
        <taxon>Babesiidae</taxon>
        <taxon>Babesia</taxon>
    </lineage>
</organism>
<evidence type="ECO:0000256" key="5">
    <source>
        <dbReference type="ARBA" id="ARBA00022777"/>
    </source>
</evidence>
<reference evidence="14 15" key="1">
    <citation type="journal article" date="2017" name="BMC Genomics">
        <title>Whole-genome assembly of Babesia ovata and comparative genomics between closely related pathogens.</title>
        <authorList>
            <person name="Yamagishi J."/>
            <person name="Asada M."/>
            <person name="Hakimi H."/>
            <person name="Tanaka T.Q."/>
            <person name="Sugimoto C."/>
            <person name="Kawazu S."/>
        </authorList>
    </citation>
    <scope>NUCLEOTIDE SEQUENCE [LARGE SCALE GENOMIC DNA]</scope>
    <source>
        <strain evidence="14 15">Miyake</strain>
    </source>
</reference>
<keyword evidence="15" id="KW-1185">Reference proteome</keyword>
<dbReference type="GO" id="GO:0032968">
    <property type="term" value="P:positive regulation of transcription elongation by RNA polymerase II"/>
    <property type="evidence" value="ECO:0007669"/>
    <property type="project" value="TreeGrafter"/>
</dbReference>
<dbReference type="InterPro" id="IPR008271">
    <property type="entry name" value="Ser/Thr_kinase_AS"/>
</dbReference>
<dbReference type="FunFam" id="1.10.510.10:FF:000624">
    <property type="entry name" value="Mitogen-activated protein kinase"/>
    <property type="match status" value="1"/>
</dbReference>
<dbReference type="VEuPathDB" id="PiroplasmaDB:BOVATA_027710"/>